<keyword evidence="12 17" id="KW-0862">Zinc</keyword>
<dbReference type="Gene3D" id="1.20.1090.10">
    <property type="entry name" value="Dehydroquinate synthase-like - alpha domain"/>
    <property type="match status" value="1"/>
</dbReference>
<dbReference type="GO" id="GO:0009423">
    <property type="term" value="P:chorismate biosynthetic process"/>
    <property type="evidence" value="ECO:0007669"/>
    <property type="project" value="UniProtKB-UniRule"/>
</dbReference>
<evidence type="ECO:0000256" key="17">
    <source>
        <dbReference type="HAMAP-Rule" id="MF_00110"/>
    </source>
</evidence>
<reference evidence="20 21" key="1">
    <citation type="submission" date="2017-06" db="EMBL/GenBank/DDBJ databases">
        <title>Genome sequencing of cyanobaciteial culture collection at National Institute for Environmental Studies (NIES).</title>
        <authorList>
            <person name="Hirose Y."/>
            <person name="Shimura Y."/>
            <person name="Fujisawa T."/>
            <person name="Nakamura Y."/>
            <person name="Kawachi M."/>
        </authorList>
    </citation>
    <scope>NUCLEOTIDE SEQUENCE [LARGE SCALE GENOMIC DNA]</scope>
    <source>
        <strain evidence="20 21">NIES-267</strain>
    </source>
</reference>
<keyword evidence="15 17" id="KW-0456">Lyase</keyword>
<dbReference type="Pfam" id="PF01761">
    <property type="entry name" value="DHQ_synthase"/>
    <property type="match status" value="1"/>
</dbReference>
<keyword evidence="21" id="KW-1185">Reference proteome</keyword>
<evidence type="ECO:0000256" key="9">
    <source>
        <dbReference type="ARBA" id="ARBA00022605"/>
    </source>
</evidence>
<evidence type="ECO:0000256" key="3">
    <source>
        <dbReference type="ARBA" id="ARBA00004496"/>
    </source>
</evidence>
<dbReference type="EMBL" id="AP018227">
    <property type="protein sequence ID" value="BAY84790.1"/>
    <property type="molecule type" value="Genomic_DNA"/>
</dbReference>
<feature type="binding site" evidence="17">
    <location>
        <begin position="148"/>
        <end position="149"/>
    </location>
    <ligand>
        <name>NAD(+)</name>
        <dbReference type="ChEBI" id="CHEBI:57540"/>
    </ligand>
</feature>
<evidence type="ECO:0000256" key="6">
    <source>
        <dbReference type="ARBA" id="ARBA00013031"/>
    </source>
</evidence>
<comment type="catalytic activity">
    <reaction evidence="1 17">
        <text>7-phospho-2-dehydro-3-deoxy-D-arabino-heptonate = 3-dehydroquinate + phosphate</text>
        <dbReference type="Rhea" id="RHEA:21968"/>
        <dbReference type="ChEBI" id="CHEBI:32364"/>
        <dbReference type="ChEBI" id="CHEBI:43474"/>
        <dbReference type="ChEBI" id="CHEBI:58394"/>
        <dbReference type="EC" id="4.2.3.4"/>
    </reaction>
</comment>
<feature type="binding site" evidence="17">
    <location>
        <position position="170"/>
    </location>
    <ligand>
        <name>NAD(+)</name>
        <dbReference type="ChEBI" id="CHEBI:57540"/>
    </ligand>
</feature>
<dbReference type="NCBIfam" id="TIGR01357">
    <property type="entry name" value="aroB"/>
    <property type="match status" value="1"/>
</dbReference>
<comment type="pathway">
    <text evidence="4 17">Metabolic intermediate biosynthesis; chorismate biosynthesis; chorismate from D-erythrose 4-phosphate and phosphoenolpyruvate: step 2/7.</text>
</comment>
<keyword evidence="16 17" id="KW-0170">Cobalt</keyword>
<keyword evidence="9 17" id="KW-0028">Amino-acid biosynthesis</keyword>
<dbReference type="CDD" id="cd08195">
    <property type="entry name" value="DHQS"/>
    <property type="match status" value="1"/>
</dbReference>
<feature type="binding site" evidence="17">
    <location>
        <position position="292"/>
    </location>
    <ligand>
        <name>Zn(2+)</name>
        <dbReference type="ChEBI" id="CHEBI:29105"/>
    </ligand>
</feature>
<dbReference type="PANTHER" id="PTHR43622:SF7">
    <property type="entry name" value="3-DEHYDROQUINATE SYNTHASE, CHLOROPLASTIC"/>
    <property type="match status" value="1"/>
</dbReference>
<evidence type="ECO:0000256" key="8">
    <source>
        <dbReference type="ARBA" id="ARBA00022490"/>
    </source>
</evidence>
<dbReference type="SUPFAM" id="SSF56796">
    <property type="entry name" value="Dehydroquinate synthase-like"/>
    <property type="match status" value="1"/>
</dbReference>
<feature type="binding site" evidence="17">
    <location>
        <position position="275"/>
    </location>
    <ligand>
        <name>Zn(2+)</name>
        <dbReference type="ChEBI" id="CHEBI:29105"/>
    </ligand>
</feature>
<feature type="binding site" evidence="17">
    <location>
        <position position="203"/>
    </location>
    <ligand>
        <name>Zn(2+)</name>
        <dbReference type="ChEBI" id="CHEBI:29105"/>
    </ligand>
</feature>
<evidence type="ECO:0000256" key="5">
    <source>
        <dbReference type="ARBA" id="ARBA00005412"/>
    </source>
</evidence>
<evidence type="ECO:0000256" key="14">
    <source>
        <dbReference type="ARBA" id="ARBA00023141"/>
    </source>
</evidence>
<evidence type="ECO:0000256" key="16">
    <source>
        <dbReference type="ARBA" id="ARBA00023285"/>
    </source>
</evidence>
<protein>
    <recommendedName>
        <fullName evidence="7 17">3-dehydroquinate synthase</fullName>
        <shortName evidence="17">DHQS</shortName>
        <ecNumber evidence="6 17">4.2.3.4</ecNumber>
    </recommendedName>
</protein>
<feature type="domain" description="3-dehydroquinate synthase C-terminal" evidence="19">
    <location>
        <begin position="200"/>
        <end position="353"/>
    </location>
</feature>
<dbReference type="GO" id="GO:0003856">
    <property type="term" value="F:3-dehydroquinate synthase activity"/>
    <property type="evidence" value="ECO:0007669"/>
    <property type="project" value="UniProtKB-UniRule"/>
</dbReference>
<dbReference type="Gene3D" id="3.40.50.1970">
    <property type="match status" value="1"/>
</dbReference>
<dbReference type="PIRSF" id="PIRSF001455">
    <property type="entry name" value="DHQ_synth"/>
    <property type="match status" value="1"/>
</dbReference>
<dbReference type="UniPathway" id="UPA00053">
    <property type="reaction ID" value="UER00085"/>
</dbReference>
<evidence type="ECO:0000256" key="12">
    <source>
        <dbReference type="ARBA" id="ARBA00022833"/>
    </source>
</evidence>
<feature type="domain" description="3-dehydroquinate synthase N-terminal" evidence="18">
    <location>
        <begin position="86"/>
        <end position="198"/>
    </location>
</feature>
<evidence type="ECO:0000256" key="11">
    <source>
        <dbReference type="ARBA" id="ARBA00022741"/>
    </source>
</evidence>
<dbReference type="EC" id="4.2.3.4" evidence="6 17"/>
<dbReference type="InterPro" id="IPR030963">
    <property type="entry name" value="DHQ_synth_fam"/>
</dbReference>
<comment type="cofactor">
    <cofactor evidence="17">
        <name>Co(2+)</name>
        <dbReference type="ChEBI" id="CHEBI:48828"/>
    </cofactor>
    <cofactor evidence="17">
        <name>Zn(2+)</name>
        <dbReference type="ChEBI" id="CHEBI:29105"/>
    </cofactor>
    <text evidence="17">Binds 1 divalent metal cation per subunit. Can use either Co(2+) or Zn(2+).</text>
</comment>
<evidence type="ECO:0000313" key="21">
    <source>
        <dbReference type="Proteomes" id="UP000218418"/>
    </source>
</evidence>
<evidence type="ECO:0000256" key="1">
    <source>
        <dbReference type="ARBA" id="ARBA00001393"/>
    </source>
</evidence>
<accession>A0A1Z4LU66</accession>
<dbReference type="GO" id="GO:0009073">
    <property type="term" value="P:aromatic amino acid family biosynthetic process"/>
    <property type="evidence" value="ECO:0007669"/>
    <property type="project" value="UniProtKB-KW"/>
</dbReference>
<dbReference type="GO" id="GO:0000166">
    <property type="term" value="F:nucleotide binding"/>
    <property type="evidence" value="ECO:0007669"/>
    <property type="project" value="UniProtKB-KW"/>
</dbReference>
<dbReference type="InterPro" id="IPR056179">
    <property type="entry name" value="DHQS_C"/>
</dbReference>
<keyword evidence="8 17" id="KW-0963">Cytoplasm</keyword>
<dbReference type="GO" id="GO:0005737">
    <property type="term" value="C:cytoplasm"/>
    <property type="evidence" value="ECO:0007669"/>
    <property type="project" value="UniProtKB-SubCell"/>
</dbReference>
<evidence type="ECO:0000259" key="18">
    <source>
        <dbReference type="Pfam" id="PF01761"/>
    </source>
</evidence>
<keyword evidence="13 17" id="KW-0520">NAD</keyword>
<feature type="binding site" evidence="17">
    <location>
        <begin position="90"/>
        <end position="95"/>
    </location>
    <ligand>
        <name>NAD(+)</name>
        <dbReference type="ChEBI" id="CHEBI:57540"/>
    </ligand>
</feature>
<gene>
    <name evidence="17" type="primary">aroB</name>
    <name evidence="20" type="ORF">NIES267_42870</name>
</gene>
<dbReference type="AlphaFoldDB" id="A0A1Z4LU66"/>
<keyword evidence="11 17" id="KW-0547">Nucleotide-binding</keyword>
<dbReference type="Proteomes" id="UP000218418">
    <property type="component" value="Chromosome"/>
</dbReference>
<comment type="subcellular location">
    <subcellularLocation>
        <location evidence="3 17">Cytoplasm</location>
    </subcellularLocation>
</comment>
<evidence type="ECO:0000256" key="15">
    <source>
        <dbReference type="ARBA" id="ARBA00023239"/>
    </source>
</evidence>
<comment type="function">
    <text evidence="17">Catalyzes the conversion of 3-deoxy-D-arabino-heptulosonate 7-phosphate (DAHP) to dehydroquinate (DHQ).</text>
</comment>
<evidence type="ECO:0000313" key="20">
    <source>
        <dbReference type="EMBL" id="BAY84790.1"/>
    </source>
</evidence>
<proteinExistence type="inferred from homology"/>
<evidence type="ECO:0000256" key="13">
    <source>
        <dbReference type="ARBA" id="ARBA00023027"/>
    </source>
</evidence>
<dbReference type="Pfam" id="PF24621">
    <property type="entry name" value="DHQS_C"/>
    <property type="match status" value="1"/>
</dbReference>
<dbReference type="GO" id="GO:0046872">
    <property type="term" value="F:metal ion binding"/>
    <property type="evidence" value="ECO:0007669"/>
    <property type="project" value="UniProtKB-KW"/>
</dbReference>
<dbReference type="HAMAP" id="MF_00110">
    <property type="entry name" value="DHQ_synthase"/>
    <property type="match status" value="1"/>
</dbReference>
<evidence type="ECO:0000256" key="10">
    <source>
        <dbReference type="ARBA" id="ARBA00022723"/>
    </source>
</evidence>
<keyword evidence="10 17" id="KW-0479">Metal-binding</keyword>
<comment type="similarity">
    <text evidence="5 17">Belongs to the sugar phosphate cyclases superfamily. Dehydroquinate synthase family.</text>
</comment>
<evidence type="ECO:0000259" key="19">
    <source>
        <dbReference type="Pfam" id="PF24621"/>
    </source>
</evidence>
<organism evidence="20 21">
    <name type="scientific">Calothrix parasitica NIES-267</name>
    <dbReference type="NCBI Taxonomy" id="1973488"/>
    <lineage>
        <taxon>Bacteria</taxon>
        <taxon>Bacillati</taxon>
        <taxon>Cyanobacteriota</taxon>
        <taxon>Cyanophyceae</taxon>
        <taxon>Nostocales</taxon>
        <taxon>Calotrichaceae</taxon>
        <taxon>Calothrix</taxon>
    </lineage>
</organism>
<evidence type="ECO:0000256" key="7">
    <source>
        <dbReference type="ARBA" id="ARBA00017684"/>
    </source>
</evidence>
<dbReference type="InterPro" id="IPR050071">
    <property type="entry name" value="Dehydroquinate_synthase"/>
</dbReference>
<name>A0A1Z4LU66_9CYAN</name>
<evidence type="ECO:0000256" key="2">
    <source>
        <dbReference type="ARBA" id="ARBA00001911"/>
    </source>
</evidence>
<comment type="cofactor">
    <cofactor evidence="2 17">
        <name>NAD(+)</name>
        <dbReference type="ChEBI" id="CHEBI:57540"/>
    </cofactor>
</comment>
<dbReference type="InterPro" id="IPR030960">
    <property type="entry name" value="DHQS/DOIS_N"/>
</dbReference>
<dbReference type="GO" id="GO:0008652">
    <property type="term" value="P:amino acid biosynthetic process"/>
    <property type="evidence" value="ECO:0007669"/>
    <property type="project" value="UniProtKB-KW"/>
</dbReference>
<dbReference type="InterPro" id="IPR016037">
    <property type="entry name" value="DHQ_synth_AroB"/>
</dbReference>
<feature type="binding site" evidence="17">
    <location>
        <begin position="124"/>
        <end position="128"/>
    </location>
    <ligand>
        <name>NAD(+)</name>
        <dbReference type="ChEBI" id="CHEBI:57540"/>
    </ligand>
</feature>
<dbReference type="FunFam" id="3.40.50.1970:FF:000001">
    <property type="entry name" value="3-dehydroquinate synthase"/>
    <property type="match status" value="1"/>
</dbReference>
<evidence type="ECO:0000256" key="4">
    <source>
        <dbReference type="ARBA" id="ARBA00004661"/>
    </source>
</evidence>
<feature type="binding site" evidence="17">
    <location>
        <position position="161"/>
    </location>
    <ligand>
        <name>NAD(+)</name>
        <dbReference type="ChEBI" id="CHEBI:57540"/>
    </ligand>
</feature>
<comment type="caution">
    <text evidence="17">Lacks conserved residue(s) required for the propagation of feature annotation.</text>
</comment>
<keyword evidence="14 17" id="KW-0057">Aromatic amino acid biosynthesis</keyword>
<dbReference type="PANTHER" id="PTHR43622">
    <property type="entry name" value="3-DEHYDROQUINATE SYNTHASE"/>
    <property type="match status" value="1"/>
</dbReference>
<sequence length="387" mass="42057">MPQITIQYTTGAYWDKAMSSAIKVNLPSSAYEIAIAPSGLDKLGNYMSNLQLGKKVLLVSNSTVFEHYGERALSSLENAGFDVCRCILPDGEKYKNLDSLQKIYDTALENRVERSSTMVALGGGVIGDMTGFAAATWLRGIKFVQVPTSLLAMVDASVGGKTGVNHPQGKNLIGAFHQPQLVLIDPEVLKTLPERELRAGMAEVIKYGVIWDADLFAQMEKCENLDQMKYLMAPYSGGDQSLIDYILTRSCQAKADVVSKDEKEAGLRAILNYGHTVAHAVESLTGYSVVNHGEAVGIGMVAAGEIAAKLGMWKAQEVQRQNVLIEKAGLPTKLPAGLDIEEIIKSLQLDKKVKAGKVRFILPTRIGEVIITSEVPSDVIREVLQNM</sequence>